<keyword evidence="3" id="KW-0963">Cytoplasm</keyword>
<dbReference type="STRING" id="1450535.A0A317X4G6"/>
<dbReference type="InterPro" id="IPR036236">
    <property type="entry name" value="Znf_C2H2_sf"/>
</dbReference>
<feature type="region of interest" description="Disordered" evidence="13">
    <location>
        <begin position="439"/>
        <end position="463"/>
    </location>
</feature>
<keyword evidence="7" id="KW-0862">Zinc</keyword>
<evidence type="ECO:0000256" key="9">
    <source>
        <dbReference type="ARBA" id="ARBA00023026"/>
    </source>
</evidence>
<keyword evidence="6 12" id="KW-0863">Zinc-finger</keyword>
<feature type="region of interest" description="Disordered" evidence="13">
    <location>
        <begin position="661"/>
        <end position="695"/>
    </location>
</feature>
<feature type="compositionally biased region" description="Basic residues" evidence="13">
    <location>
        <begin position="685"/>
        <end position="695"/>
    </location>
</feature>
<dbReference type="InterPro" id="IPR013087">
    <property type="entry name" value="Znf_C2H2_type"/>
</dbReference>
<evidence type="ECO:0000256" key="8">
    <source>
        <dbReference type="ARBA" id="ARBA00023015"/>
    </source>
</evidence>
<feature type="compositionally biased region" description="Acidic residues" evidence="13">
    <location>
        <begin position="439"/>
        <end position="448"/>
    </location>
</feature>
<sequence length="695" mass="75265">MAQHARLNICCAADAADGDDEEARRAGPPPVGLRSQVSHSVGTAMCTGANLLSLPPQTGVHKDGKWEKPDDNPRITVDQSLLFAITAFHYIMAQPSFAYYPDSQQRQHFTSHPSDMQSYYGQVQAFQQQPQHCLAEQQPLYTAPLMNMHQMATTNAFRGAMNMTPIASPQPSHLKPTIVVQQGSPALMPLDTRFVGNDYYAFPSTPPLSTAGSSISSPPSTGGSLHTPINDSFFAFEKVEGVKEGCEGDVHAEILANADWTRSDSPPLTPVFIHPPSLTASHTSELLSAHSSCSSLSPSPSPVTPTFIAQSHSGLPTEPSSSDFCDPRQLTVESSINATAAELPPLPTLSCDDEEPRVVLGSEAVTLPVHDTLSPAFTCSSSEDPLSSLPTFDSFSDLDSEDEFVNRLVDFHPSGNAYYLGEKRQRVATFALDEEEFFSEQSFDESDDQNLSQSGLPFLGSHEFTGIPGTINEISEEMSTKKRSNARKSLKRASTSDSESETIGVMGKKSQLSANSRANSTETNSPAPQATQSRHNSDASCMSSASEAPSAPVSVNRRGRKQSLTDDPSKTFVCSLCSRRFRRQEHLKRHYRSLHTQDKPFECNECGKKFSRSDNLAQHARTHAGGSVVMGVLETGNASPTPYEERDPNTLGTVLYEAANAAATKSTTSESEDSVSDAPVVDRRAPKKRKREGDA</sequence>
<dbReference type="Pfam" id="PF00096">
    <property type="entry name" value="zf-C2H2"/>
    <property type="match status" value="2"/>
</dbReference>
<dbReference type="RefSeq" id="XP_025470217.1">
    <property type="nucleotide sequence ID" value="XM_025615504.1"/>
</dbReference>
<gene>
    <name evidence="15" type="ORF">BO94DRAFT_582838</name>
</gene>
<name>A0A317X4G6_9EURO</name>
<evidence type="ECO:0000256" key="2">
    <source>
        <dbReference type="ARBA" id="ARBA00004496"/>
    </source>
</evidence>
<evidence type="ECO:0000259" key="14">
    <source>
        <dbReference type="PROSITE" id="PS50157"/>
    </source>
</evidence>
<protein>
    <recommendedName>
        <fullName evidence="14">C2H2-type domain-containing protein</fullName>
    </recommendedName>
</protein>
<dbReference type="GeneID" id="37117647"/>
<feature type="domain" description="C2H2-type" evidence="14">
    <location>
        <begin position="572"/>
        <end position="600"/>
    </location>
</feature>
<organism evidence="15 16">
    <name type="scientific">Aspergillus sclerotioniger CBS 115572</name>
    <dbReference type="NCBI Taxonomy" id="1450535"/>
    <lineage>
        <taxon>Eukaryota</taxon>
        <taxon>Fungi</taxon>
        <taxon>Dikarya</taxon>
        <taxon>Ascomycota</taxon>
        <taxon>Pezizomycotina</taxon>
        <taxon>Eurotiomycetes</taxon>
        <taxon>Eurotiomycetidae</taxon>
        <taxon>Eurotiales</taxon>
        <taxon>Aspergillaceae</taxon>
        <taxon>Aspergillus</taxon>
        <taxon>Aspergillus subgen. Circumdati</taxon>
    </lineage>
</organism>
<keyword evidence="10" id="KW-0804">Transcription</keyword>
<dbReference type="GO" id="GO:0005634">
    <property type="term" value="C:nucleus"/>
    <property type="evidence" value="ECO:0007669"/>
    <property type="project" value="UniProtKB-SubCell"/>
</dbReference>
<evidence type="ECO:0000256" key="1">
    <source>
        <dbReference type="ARBA" id="ARBA00004123"/>
    </source>
</evidence>
<keyword evidence="5" id="KW-0677">Repeat</keyword>
<evidence type="ECO:0000256" key="7">
    <source>
        <dbReference type="ARBA" id="ARBA00022833"/>
    </source>
</evidence>
<evidence type="ECO:0000256" key="3">
    <source>
        <dbReference type="ARBA" id="ARBA00022490"/>
    </source>
</evidence>
<dbReference type="GO" id="GO:0000981">
    <property type="term" value="F:DNA-binding transcription factor activity, RNA polymerase II-specific"/>
    <property type="evidence" value="ECO:0007669"/>
    <property type="project" value="TreeGrafter"/>
</dbReference>
<dbReference type="GO" id="GO:0008270">
    <property type="term" value="F:zinc ion binding"/>
    <property type="evidence" value="ECO:0007669"/>
    <property type="project" value="UniProtKB-KW"/>
</dbReference>
<evidence type="ECO:0000256" key="5">
    <source>
        <dbReference type="ARBA" id="ARBA00022737"/>
    </source>
</evidence>
<keyword evidence="8" id="KW-0805">Transcription regulation</keyword>
<evidence type="ECO:0000313" key="16">
    <source>
        <dbReference type="Proteomes" id="UP000246702"/>
    </source>
</evidence>
<feature type="region of interest" description="Disordered" evidence="13">
    <location>
        <begin position="17"/>
        <end position="36"/>
    </location>
</feature>
<dbReference type="PANTHER" id="PTHR24394:SF48">
    <property type="entry name" value="ZINC FINGER PROTEIN 771"/>
    <property type="match status" value="1"/>
</dbReference>
<proteinExistence type="predicted"/>
<accession>A0A317X4G6</accession>
<keyword evidence="4" id="KW-0479">Metal-binding</keyword>
<feature type="compositionally biased region" description="Low complexity" evidence="13">
    <location>
        <begin position="539"/>
        <end position="555"/>
    </location>
</feature>
<keyword evidence="11" id="KW-0539">Nucleus</keyword>
<dbReference type="PROSITE" id="PS50157">
    <property type="entry name" value="ZINC_FINGER_C2H2_2"/>
    <property type="match status" value="2"/>
</dbReference>
<dbReference type="FunFam" id="3.30.160.60:FF:000243">
    <property type="entry name" value="Probable transcription factor steA"/>
    <property type="match status" value="1"/>
</dbReference>
<evidence type="ECO:0000256" key="13">
    <source>
        <dbReference type="SAM" id="MobiDB-lite"/>
    </source>
</evidence>
<dbReference type="PANTHER" id="PTHR24394">
    <property type="entry name" value="ZINC FINGER PROTEIN"/>
    <property type="match status" value="1"/>
</dbReference>
<dbReference type="OrthoDB" id="654211at2759"/>
<keyword evidence="9" id="KW-0843">Virulence</keyword>
<dbReference type="Proteomes" id="UP000246702">
    <property type="component" value="Unassembled WGS sequence"/>
</dbReference>
<evidence type="ECO:0000256" key="12">
    <source>
        <dbReference type="PROSITE-ProRule" id="PRU00042"/>
    </source>
</evidence>
<evidence type="ECO:0000256" key="4">
    <source>
        <dbReference type="ARBA" id="ARBA00022723"/>
    </source>
</evidence>
<keyword evidence="16" id="KW-1185">Reference proteome</keyword>
<comment type="caution">
    <text evidence="15">The sequence shown here is derived from an EMBL/GenBank/DDBJ whole genome shotgun (WGS) entry which is preliminary data.</text>
</comment>
<feature type="compositionally biased region" description="Basic residues" evidence="13">
    <location>
        <begin position="481"/>
        <end position="491"/>
    </location>
</feature>
<feature type="region of interest" description="Disordered" evidence="13">
    <location>
        <begin position="477"/>
        <end position="567"/>
    </location>
</feature>
<evidence type="ECO:0000256" key="10">
    <source>
        <dbReference type="ARBA" id="ARBA00023163"/>
    </source>
</evidence>
<dbReference type="GO" id="GO:0005737">
    <property type="term" value="C:cytoplasm"/>
    <property type="evidence" value="ECO:0007669"/>
    <property type="project" value="UniProtKB-SubCell"/>
</dbReference>
<reference evidence="15 16" key="1">
    <citation type="submission" date="2016-12" db="EMBL/GenBank/DDBJ databases">
        <title>The genomes of Aspergillus section Nigri reveals drivers in fungal speciation.</title>
        <authorList>
            <consortium name="DOE Joint Genome Institute"/>
            <person name="Vesth T.C."/>
            <person name="Nybo J."/>
            <person name="Theobald S."/>
            <person name="Brandl J."/>
            <person name="Frisvad J.C."/>
            <person name="Nielsen K.F."/>
            <person name="Lyhne E.K."/>
            <person name="Kogle M.E."/>
            <person name="Kuo A."/>
            <person name="Riley R."/>
            <person name="Clum A."/>
            <person name="Nolan M."/>
            <person name="Lipzen A."/>
            <person name="Salamov A."/>
            <person name="Henrissat B."/>
            <person name="Wiebenga A."/>
            <person name="De Vries R.P."/>
            <person name="Grigoriev I.V."/>
            <person name="Mortensen U.H."/>
            <person name="Andersen M.R."/>
            <person name="Baker S.E."/>
        </authorList>
    </citation>
    <scope>NUCLEOTIDE SEQUENCE [LARGE SCALE GENOMIC DNA]</scope>
    <source>
        <strain evidence="15 16">CBS 115572</strain>
    </source>
</reference>
<dbReference type="FunFam" id="3.30.160.60:FF:000141">
    <property type="entry name" value="C2H2 zinc finger protein"/>
    <property type="match status" value="1"/>
</dbReference>
<dbReference type="EMBL" id="MSFK01000006">
    <property type="protein sequence ID" value="PWY93456.1"/>
    <property type="molecule type" value="Genomic_DNA"/>
</dbReference>
<dbReference type="AlphaFoldDB" id="A0A317X4G6"/>
<dbReference type="Gene3D" id="3.30.160.60">
    <property type="entry name" value="Classic Zinc Finger"/>
    <property type="match status" value="2"/>
</dbReference>
<dbReference type="SMART" id="SM00355">
    <property type="entry name" value="ZnF_C2H2"/>
    <property type="match status" value="2"/>
</dbReference>
<evidence type="ECO:0000313" key="15">
    <source>
        <dbReference type="EMBL" id="PWY93456.1"/>
    </source>
</evidence>
<comment type="subcellular location">
    <subcellularLocation>
        <location evidence="2">Cytoplasm</location>
    </subcellularLocation>
    <subcellularLocation>
        <location evidence="1">Nucleus</location>
    </subcellularLocation>
</comment>
<feature type="domain" description="C2H2-type" evidence="14">
    <location>
        <begin position="601"/>
        <end position="628"/>
    </location>
</feature>
<evidence type="ECO:0000256" key="6">
    <source>
        <dbReference type="ARBA" id="ARBA00022771"/>
    </source>
</evidence>
<dbReference type="PROSITE" id="PS00028">
    <property type="entry name" value="ZINC_FINGER_C2H2_1"/>
    <property type="match status" value="2"/>
</dbReference>
<dbReference type="GO" id="GO:0003677">
    <property type="term" value="F:DNA binding"/>
    <property type="evidence" value="ECO:0007669"/>
    <property type="project" value="UniProtKB-KW"/>
</dbReference>
<dbReference type="SUPFAM" id="SSF57667">
    <property type="entry name" value="beta-beta-alpha zinc fingers"/>
    <property type="match status" value="1"/>
</dbReference>
<evidence type="ECO:0000256" key="11">
    <source>
        <dbReference type="ARBA" id="ARBA00023242"/>
    </source>
</evidence>
<feature type="compositionally biased region" description="Polar residues" evidence="13">
    <location>
        <begin position="510"/>
        <end position="534"/>
    </location>
</feature>